<accession>A0A931E9E3</accession>
<sequence length="290" mass="32165">MYKSVVRICIIFPLLAQTFHAKCQRLFVHLDGGAVNYGGDLQSQLFTLQQANSFFGGGLYYKISGAFALEGTFSAGKLAATDAKTKVESTRRNLSFYSGLTEGSLVLHANLRDVPGNARLTPYMHAGIAVYHYNPYTYYQGQKVYLQPLGTEGQGLSQFPDRKIYSLTQLAIPFGGGLKFAVTDRIMIGGEITFRKLFTDYLDDVSSRRYVDTGLLRTARGPLSAKMSFRSDETANPLTFNSNIQRGNPDRKDVYYTILLKLYITFGGNGGGNHAEAKRLRRQSSCPPKL</sequence>
<protein>
    <recommendedName>
        <fullName evidence="1">DUF6089 domain-containing protein</fullName>
    </recommendedName>
</protein>
<organism evidence="2 3">
    <name type="scientific">Panacibacter microcysteis</name>
    <dbReference type="NCBI Taxonomy" id="2793269"/>
    <lineage>
        <taxon>Bacteria</taxon>
        <taxon>Pseudomonadati</taxon>
        <taxon>Bacteroidota</taxon>
        <taxon>Chitinophagia</taxon>
        <taxon>Chitinophagales</taxon>
        <taxon>Chitinophagaceae</taxon>
        <taxon>Panacibacter</taxon>
    </lineage>
</organism>
<gene>
    <name evidence="2" type="ORF">I5907_15190</name>
</gene>
<dbReference type="Pfam" id="PF19573">
    <property type="entry name" value="DUF6089"/>
    <property type="match status" value="1"/>
</dbReference>
<dbReference type="Gene3D" id="2.40.160.20">
    <property type="match status" value="1"/>
</dbReference>
<reference evidence="2" key="1">
    <citation type="submission" date="2020-11" db="EMBL/GenBank/DDBJ databases">
        <title>Bacterial whole genome sequence for Panacibacter sp. DH6.</title>
        <authorList>
            <person name="Le V."/>
            <person name="Ko S."/>
            <person name="Ahn C.-Y."/>
            <person name="Oh H.-M."/>
        </authorList>
    </citation>
    <scope>NUCLEOTIDE SEQUENCE</scope>
    <source>
        <strain evidence="2">DH6</strain>
    </source>
</reference>
<proteinExistence type="predicted"/>
<dbReference type="InterPro" id="IPR045743">
    <property type="entry name" value="DUF6089"/>
</dbReference>
<evidence type="ECO:0000259" key="1">
    <source>
        <dbReference type="Pfam" id="PF19573"/>
    </source>
</evidence>
<evidence type="ECO:0000313" key="2">
    <source>
        <dbReference type="EMBL" id="MBG9377588.1"/>
    </source>
</evidence>
<keyword evidence="3" id="KW-1185">Reference proteome</keyword>
<feature type="domain" description="DUF6089" evidence="1">
    <location>
        <begin position="11"/>
        <end position="205"/>
    </location>
</feature>
<evidence type="ECO:0000313" key="3">
    <source>
        <dbReference type="Proteomes" id="UP000628448"/>
    </source>
</evidence>
<dbReference type="SUPFAM" id="SSF56925">
    <property type="entry name" value="OMPA-like"/>
    <property type="match status" value="1"/>
</dbReference>
<dbReference type="AlphaFoldDB" id="A0A931E9E3"/>
<dbReference type="InterPro" id="IPR011250">
    <property type="entry name" value="OMP/PagP_B-barrel"/>
</dbReference>
<comment type="caution">
    <text evidence="2">The sequence shown here is derived from an EMBL/GenBank/DDBJ whole genome shotgun (WGS) entry which is preliminary data.</text>
</comment>
<name>A0A931E9E3_9BACT</name>
<dbReference type="RefSeq" id="WP_196991663.1">
    <property type="nucleotide sequence ID" value="NZ_JADWYR010000002.1"/>
</dbReference>
<dbReference type="EMBL" id="JADWYR010000002">
    <property type="protein sequence ID" value="MBG9377588.1"/>
    <property type="molecule type" value="Genomic_DNA"/>
</dbReference>
<dbReference type="Proteomes" id="UP000628448">
    <property type="component" value="Unassembled WGS sequence"/>
</dbReference>